<dbReference type="InterPro" id="IPR018289">
    <property type="entry name" value="MULE_transposase_dom"/>
</dbReference>
<evidence type="ECO:0000259" key="1">
    <source>
        <dbReference type="Pfam" id="PF10551"/>
    </source>
</evidence>
<proteinExistence type="predicted"/>
<dbReference type="Proteomes" id="UP000625711">
    <property type="component" value="Unassembled WGS sequence"/>
</dbReference>
<dbReference type="EMBL" id="JAACXV010000084">
    <property type="protein sequence ID" value="KAF7284078.1"/>
    <property type="molecule type" value="Genomic_DNA"/>
</dbReference>
<gene>
    <name evidence="2" type="ORF">GWI33_022695</name>
</gene>
<organism evidence="2 3">
    <name type="scientific">Rhynchophorus ferrugineus</name>
    <name type="common">Red palm weevil</name>
    <name type="synonym">Curculio ferrugineus</name>
    <dbReference type="NCBI Taxonomy" id="354439"/>
    <lineage>
        <taxon>Eukaryota</taxon>
        <taxon>Metazoa</taxon>
        <taxon>Ecdysozoa</taxon>
        <taxon>Arthropoda</taxon>
        <taxon>Hexapoda</taxon>
        <taxon>Insecta</taxon>
        <taxon>Pterygota</taxon>
        <taxon>Neoptera</taxon>
        <taxon>Endopterygota</taxon>
        <taxon>Coleoptera</taxon>
        <taxon>Polyphaga</taxon>
        <taxon>Cucujiformia</taxon>
        <taxon>Curculionidae</taxon>
        <taxon>Dryophthorinae</taxon>
        <taxon>Rhynchophorus</taxon>
    </lineage>
</organism>
<reference evidence="2" key="1">
    <citation type="submission" date="2020-08" db="EMBL/GenBank/DDBJ databases">
        <title>Genome sequencing and assembly of the red palm weevil Rhynchophorus ferrugineus.</title>
        <authorList>
            <person name="Dias G.B."/>
            <person name="Bergman C.M."/>
            <person name="Manee M."/>
        </authorList>
    </citation>
    <scope>NUCLEOTIDE SEQUENCE</scope>
    <source>
        <strain evidence="2">AA-2017</strain>
        <tissue evidence="2">Whole larva</tissue>
    </source>
</reference>
<accession>A0A834IUE4</accession>
<name>A0A834IUE4_RHYFE</name>
<dbReference type="OrthoDB" id="6773606at2759"/>
<keyword evidence="3" id="KW-1185">Reference proteome</keyword>
<dbReference type="AlphaFoldDB" id="A0A834IUE4"/>
<evidence type="ECO:0000313" key="3">
    <source>
        <dbReference type="Proteomes" id="UP000625711"/>
    </source>
</evidence>
<feature type="domain" description="MULE transposase" evidence="1">
    <location>
        <begin position="68"/>
        <end position="144"/>
    </location>
</feature>
<evidence type="ECO:0000313" key="2">
    <source>
        <dbReference type="EMBL" id="KAF7284078.1"/>
    </source>
</evidence>
<comment type="caution">
    <text evidence="2">The sequence shown here is derived from an EMBL/GenBank/DDBJ whole genome shotgun (WGS) entry which is preliminary data.</text>
</comment>
<protein>
    <recommendedName>
        <fullName evidence="1">MULE transposase domain-containing protein</fullName>
    </recommendedName>
</protein>
<sequence>MHNINHQRGPNDVTATNLKVEKWNREGRNHAFLLKRMGEDYEGLEFEDFVLGYMNDIMENILKQTTSVICIDGTHGTNKMKYELVTVLTQDENKMGFSVAFRLSNRRDQIIIKFFLKTLVLKLGRPISCQYIMRDDETRFYNAWIKIMNAAEKPGRLLCS</sequence>
<dbReference type="Pfam" id="PF10551">
    <property type="entry name" value="MULE"/>
    <property type="match status" value="1"/>
</dbReference>